<reference evidence="1" key="1">
    <citation type="submission" date="2022-10" db="EMBL/GenBank/DDBJ databases">
        <title>The complete genomes of actinobacterial strains from the NBC collection.</title>
        <authorList>
            <person name="Joergensen T.S."/>
            <person name="Alvarez Arevalo M."/>
            <person name="Sterndorff E.B."/>
            <person name="Faurdal D."/>
            <person name="Vuksanovic O."/>
            <person name="Mourched A.-S."/>
            <person name="Charusanti P."/>
            <person name="Shaw S."/>
            <person name="Blin K."/>
            <person name="Weber T."/>
        </authorList>
    </citation>
    <scope>NUCLEOTIDE SEQUENCE</scope>
    <source>
        <strain evidence="1">NBC_00093</strain>
    </source>
</reference>
<evidence type="ECO:0000313" key="1">
    <source>
        <dbReference type="EMBL" id="WTT21916.1"/>
    </source>
</evidence>
<dbReference type="EMBL" id="CP108222">
    <property type="protein sequence ID" value="WTT21916.1"/>
    <property type="molecule type" value="Genomic_DNA"/>
</dbReference>
<dbReference type="AlphaFoldDB" id="A0AAU2AB17"/>
<name>A0AAU2AB17_9ACTN</name>
<organism evidence="1">
    <name type="scientific">Streptomyces sp. NBC_00093</name>
    <dbReference type="NCBI Taxonomy" id="2975649"/>
    <lineage>
        <taxon>Bacteria</taxon>
        <taxon>Bacillati</taxon>
        <taxon>Actinomycetota</taxon>
        <taxon>Actinomycetes</taxon>
        <taxon>Kitasatosporales</taxon>
        <taxon>Streptomycetaceae</taxon>
        <taxon>Streptomyces</taxon>
    </lineage>
</organism>
<proteinExistence type="predicted"/>
<gene>
    <name evidence="1" type="ORF">OHA22_43475</name>
</gene>
<evidence type="ECO:0008006" key="2">
    <source>
        <dbReference type="Google" id="ProtNLM"/>
    </source>
</evidence>
<accession>A0AAU2AB17</accession>
<protein>
    <recommendedName>
        <fullName evidence="2">Transposase</fullName>
    </recommendedName>
</protein>
<sequence length="48" mass="5393">MRNRRVAAAVALSRRMVYGPAENIRAELALDLRARIAGWWTADQAPMP</sequence>